<keyword evidence="1" id="KW-0812">Transmembrane</keyword>
<feature type="transmembrane region" description="Helical" evidence="1">
    <location>
        <begin position="27"/>
        <end position="46"/>
    </location>
</feature>
<proteinExistence type="predicted"/>
<protein>
    <submittedName>
        <fullName evidence="2">Uncharacterized protein</fullName>
    </submittedName>
</protein>
<dbReference type="AlphaFoldDB" id="A0A9P5YV79"/>
<feature type="transmembrane region" description="Helical" evidence="1">
    <location>
        <begin position="218"/>
        <end position="239"/>
    </location>
</feature>
<evidence type="ECO:0000313" key="3">
    <source>
        <dbReference type="Proteomes" id="UP000807469"/>
    </source>
</evidence>
<accession>A0A9P5YV79</accession>
<feature type="transmembrane region" description="Helical" evidence="1">
    <location>
        <begin position="137"/>
        <end position="157"/>
    </location>
</feature>
<name>A0A9P5YV79_9AGAR</name>
<evidence type="ECO:0000313" key="2">
    <source>
        <dbReference type="EMBL" id="KAF9476262.1"/>
    </source>
</evidence>
<dbReference type="EMBL" id="MU155300">
    <property type="protein sequence ID" value="KAF9476262.1"/>
    <property type="molecule type" value="Genomic_DNA"/>
</dbReference>
<comment type="caution">
    <text evidence="2">The sequence shown here is derived from an EMBL/GenBank/DDBJ whole genome shotgun (WGS) entry which is preliminary data.</text>
</comment>
<evidence type="ECO:0000256" key="1">
    <source>
        <dbReference type="SAM" id="Phobius"/>
    </source>
</evidence>
<organism evidence="2 3">
    <name type="scientific">Pholiota conissans</name>
    <dbReference type="NCBI Taxonomy" id="109636"/>
    <lineage>
        <taxon>Eukaryota</taxon>
        <taxon>Fungi</taxon>
        <taxon>Dikarya</taxon>
        <taxon>Basidiomycota</taxon>
        <taxon>Agaricomycotina</taxon>
        <taxon>Agaricomycetes</taxon>
        <taxon>Agaricomycetidae</taxon>
        <taxon>Agaricales</taxon>
        <taxon>Agaricineae</taxon>
        <taxon>Strophariaceae</taxon>
        <taxon>Pholiota</taxon>
    </lineage>
</organism>
<keyword evidence="3" id="KW-1185">Reference proteome</keyword>
<gene>
    <name evidence="2" type="ORF">BDN70DRAFT_897467</name>
</gene>
<keyword evidence="1" id="KW-0472">Membrane</keyword>
<sequence>MSNTNSTPLHDNILQAGLTVDGEKSMIAANLDSSIFLAFLMGMLTFKSFEFVDNGATRDTIFLNDFGGQFIIAVLLSVLNVISFVLGDVLLIHSHHISSGAPYDNWDRKLKHSQALLLAQTIGFSIAPSLQPILNKVVAAGILLSGCTTIITTVLIIYRIHSFSRHYEISSIKFRHIIDIVVQSGAVYAISLLIFGVSGMLSGQRIVNLKVPTYNLDLWTTTLVLPIAGISTTVMVARVSTLSENTTRLSQESKHPTKLEDLGWWCEKASTLLLESRNAHN</sequence>
<feature type="transmembrane region" description="Helical" evidence="1">
    <location>
        <begin position="66"/>
        <end position="92"/>
    </location>
</feature>
<dbReference type="Proteomes" id="UP000807469">
    <property type="component" value="Unassembled WGS sequence"/>
</dbReference>
<keyword evidence="1" id="KW-1133">Transmembrane helix</keyword>
<dbReference type="OrthoDB" id="2873242at2759"/>
<feature type="transmembrane region" description="Helical" evidence="1">
    <location>
        <begin position="177"/>
        <end position="198"/>
    </location>
</feature>
<reference evidence="2" key="1">
    <citation type="submission" date="2020-11" db="EMBL/GenBank/DDBJ databases">
        <authorList>
            <consortium name="DOE Joint Genome Institute"/>
            <person name="Ahrendt S."/>
            <person name="Riley R."/>
            <person name="Andreopoulos W."/>
            <person name="Labutti K."/>
            <person name="Pangilinan J."/>
            <person name="Ruiz-Duenas F.J."/>
            <person name="Barrasa J.M."/>
            <person name="Sanchez-Garcia M."/>
            <person name="Camarero S."/>
            <person name="Miyauchi S."/>
            <person name="Serrano A."/>
            <person name="Linde D."/>
            <person name="Babiker R."/>
            <person name="Drula E."/>
            <person name="Ayuso-Fernandez I."/>
            <person name="Pacheco R."/>
            <person name="Padilla G."/>
            <person name="Ferreira P."/>
            <person name="Barriuso J."/>
            <person name="Kellner H."/>
            <person name="Castanera R."/>
            <person name="Alfaro M."/>
            <person name="Ramirez L."/>
            <person name="Pisabarro A.G."/>
            <person name="Kuo A."/>
            <person name="Tritt A."/>
            <person name="Lipzen A."/>
            <person name="He G."/>
            <person name="Yan M."/>
            <person name="Ng V."/>
            <person name="Cullen D."/>
            <person name="Martin F."/>
            <person name="Rosso M.-N."/>
            <person name="Henrissat B."/>
            <person name="Hibbett D."/>
            <person name="Martinez A.T."/>
            <person name="Grigoriev I.V."/>
        </authorList>
    </citation>
    <scope>NUCLEOTIDE SEQUENCE</scope>
    <source>
        <strain evidence="2">CIRM-BRFM 674</strain>
    </source>
</reference>